<keyword evidence="3" id="KW-1185">Reference proteome</keyword>
<dbReference type="InterPro" id="IPR053144">
    <property type="entry name" value="Acetyltransferase_Butenolide"/>
</dbReference>
<sequence length="150" mass="16255">MSDYRIVEETPPAEVFCRLREVAGLSPRPLEGVRRALPGSCFGVHVRDGEQIVGMGRIVGDGVLNFDVVDIAVDPAHQGKGLGRRIMDALMAWLHTHAVEGAYISLVADVPALYAKYGFQPVAPKGEGMALVWSEAAYRALRPSVPRSTE</sequence>
<gene>
    <name evidence="2" type="ORF">PNQ69_10610</name>
</gene>
<proteinExistence type="predicted"/>
<dbReference type="PROSITE" id="PS51186">
    <property type="entry name" value="GNAT"/>
    <property type="match status" value="1"/>
</dbReference>
<dbReference type="PANTHER" id="PTHR43233:SF1">
    <property type="entry name" value="FAMILY N-ACETYLTRANSFERASE, PUTATIVE (AFU_ORTHOLOGUE AFUA_6G03350)-RELATED"/>
    <property type="match status" value="1"/>
</dbReference>
<evidence type="ECO:0000313" key="3">
    <source>
        <dbReference type="Proteomes" id="UP001260534"/>
    </source>
</evidence>
<dbReference type="RefSeq" id="WP_184646952.1">
    <property type="nucleotide sequence ID" value="NZ_JAGHXG010000007.1"/>
</dbReference>
<accession>A0ABU2I6H0</accession>
<dbReference type="InterPro" id="IPR000182">
    <property type="entry name" value="GNAT_dom"/>
</dbReference>
<organism evidence="2 3">
    <name type="scientific">Xanthomonas hawaiiensis</name>
    <dbReference type="NCBI Taxonomy" id="3003247"/>
    <lineage>
        <taxon>Bacteria</taxon>
        <taxon>Pseudomonadati</taxon>
        <taxon>Pseudomonadota</taxon>
        <taxon>Gammaproteobacteria</taxon>
        <taxon>Lysobacterales</taxon>
        <taxon>Lysobacteraceae</taxon>
        <taxon>Xanthomonas</taxon>
    </lineage>
</organism>
<name>A0ABU2I6H0_9XANT</name>
<dbReference type="Gene3D" id="3.40.630.30">
    <property type="match status" value="1"/>
</dbReference>
<dbReference type="SUPFAM" id="SSF55729">
    <property type="entry name" value="Acyl-CoA N-acyltransferases (Nat)"/>
    <property type="match status" value="1"/>
</dbReference>
<dbReference type="PANTHER" id="PTHR43233">
    <property type="entry name" value="FAMILY N-ACETYLTRANSFERASE, PUTATIVE (AFU_ORTHOLOGUE AFUA_6G03350)-RELATED"/>
    <property type="match status" value="1"/>
</dbReference>
<dbReference type="Pfam" id="PF13508">
    <property type="entry name" value="Acetyltransf_7"/>
    <property type="match status" value="1"/>
</dbReference>
<protein>
    <submittedName>
        <fullName evidence="2">GNAT family N-acetyltransferase</fullName>
    </submittedName>
</protein>
<evidence type="ECO:0000259" key="1">
    <source>
        <dbReference type="PROSITE" id="PS51186"/>
    </source>
</evidence>
<dbReference type="InterPro" id="IPR016181">
    <property type="entry name" value="Acyl_CoA_acyltransferase"/>
</dbReference>
<reference evidence="2 3" key="1">
    <citation type="submission" date="2023-01" db="EMBL/GenBank/DDBJ databases">
        <title>Xanthomonas hawaiianensis sp. nov. isolated from Araceae family in Hawaii.</title>
        <authorList>
            <person name="Chunag S.-C."/>
            <person name="Dobhal S."/>
            <person name="Alvarez A."/>
            <person name="Arif M."/>
        </authorList>
    </citation>
    <scope>NUCLEOTIDE SEQUENCE [LARGE SCALE GENOMIC DNA]</scope>
    <source>
        <strain evidence="2 3">A2111</strain>
    </source>
</reference>
<feature type="domain" description="N-acetyltransferase" evidence="1">
    <location>
        <begin position="2"/>
        <end position="138"/>
    </location>
</feature>
<dbReference type="Proteomes" id="UP001260534">
    <property type="component" value="Unassembled WGS sequence"/>
</dbReference>
<comment type="caution">
    <text evidence="2">The sequence shown here is derived from an EMBL/GenBank/DDBJ whole genome shotgun (WGS) entry which is preliminary data.</text>
</comment>
<dbReference type="CDD" id="cd04301">
    <property type="entry name" value="NAT_SF"/>
    <property type="match status" value="1"/>
</dbReference>
<dbReference type="EMBL" id="JAQMHB010000001">
    <property type="protein sequence ID" value="MDS9993228.1"/>
    <property type="molecule type" value="Genomic_DNA"/>
</dbReference>
<evidence type="ECO:0000313" key="2">
    <source>
        <dbReference type="EMBL" id="MDS9993228.1"/>
    </source>
</evidence>